<accession>X1TA15</accession>
<dbReference type="AlphaFoldDB" id="X1TA15"/>
<feature type="non-terminal residue" evidence="1">
    <location>
        <position position="73"/>
    </location>
</feature>
<name>X1TA15_9ZZZZ</name>
<protein>
    <submittedName>
        <fullName evidence="1">Uncharacterized protein</fullName>
    </submittedName>
</protein>
<dbReference type="EMBL" id="BARW01006508">
    <property type="protein sequence ID" value="GAI76859.1"/>
    <property type="molecule type" value="Genomic_DNA"/>
</dbReference>
<sequence>MLDPQAREVDRTESTTGQGMYYGKVSHMLGVASTPYFALASLVAFRSKEIPKVGLHGLPCLELFSIHNTTSAC</sequence>
<comment type="caution">
    <text evidence="1">The sequence shown here is derived from an EMBL/GenBank/DDBJ whole genome shotgun (WGS) entry which is preliminary data.</text>
</comment>
<gene>
    <name evidence="1" type="ORF">S12H4_13670</name>
</gene>
<reference evidence="1" key="1">
    <citation type="journal article" date="2014" name="Front. Microbiol.">
        <title>High frequency of phylogenetically diverse reductive dehalogenase-homologous genes in deep subseafloor sedimentary metagenomes.</title>
        <authorList>
            <person name="Kawai M."/>
            <person name="Futagami T."/>
            <person name="Toyoda A."/>
            <person name="Takaki Y."/>
            <person name="Nishi S."/>
            <person name="Hori S."/>
            <person name="Arai W."/>
            <person name="Tsubouchi T."/>
            <person name="Morono Y."/>
            <person name="Uchiyama I."/>
            <person name="Ito T."/>
            <person name="Fujiyama A."/>
            <person name="Inagaki F."/>
            <person name="Takami H."/>
        </authorList>
    </citation>
    <scope>NUCLEOTIDE SEQUENCE</scope>
    <source>
        <strain evidence="1">Expedition CK06-06</strain>
    </source>
</reference>
<proteinExistence type="predicted"/>
<organism evidence="1">
    <name type="scientific">marine sediment metagenome</name>
    <dbReference type="NCBI Taxonomy" id="412755"/>
    <lineage>
        <taxon>unclassified sequences</taxon>
        <taxon>metagenomes</taxon>
        <taxon>ecological metagenomes</taxon>
    </lineage>
</organism>
<evidence type="ECO:0000313" key="1">
    <source>
        <dbReference type="EMBL" id="GAI76859.1"/>
    </source>
</evidence>